<evidence type="ECO:0000313" key="2">
    <source>
        <dbReference type="EMBL" id="AEF82797.1"/>
    </source>
</evidence>
<dbReference type="HOGENOM" id="CLU_055092_0_0_12"/>
<dbReference type="InterPro" id="IPR018657">
    <property type="entry name" value="LarA-like_N"/>
</dbReference>
<feature type="domain" description="LarA-like N-terminal" evidence="1">
    <location>
        <begin position="24"/>
        <end position="192"/>
    </location>
</feature>
<dbReference type="Gene3D" id="3.40.50.11440">
    <property type="match status" value="1"/>
</dbReference>
<dbReference type="eggNOG" id="COG2768">
    <property type="taxonomic scope" value="Bacteria"/>
</dbReference>
<name>F5Y6T0_LEAAZ</name>
<evidence type="ECO:0000259" key="1">
    <source>
        <dbReference type="Pfam" id="PF09861"/>
    </source>
</evidence>
<dbReference type="OrthoDB" id="9788398at2"/>
<reference evidence="2 3" key="2">
    <citation type="journal article" date="2011" name="ISME J.">
        <title>RNA-seq reveals cooperative metabolic interactions between two termite-gut spirochete species in co-culture.</title>
        <authorList>
            <person name="Rosenthal A.Z."/>
            <person name="Matson E.G."/>
            <person name="Eldar A."/>
            <person name="Leadbetter J.R."/>
        </authorList>
    </citation>
    <scope>NUCLEOTIDE SEQUENCE [LARGE SCALE GENOMIC DNA]</scope>
    <source>
        <strain evidence="3">ATCC BAA-888 / DSM 13862 / ZAS-9</strain>
    </source>
</reference>
<sequence>MYNIIPKLCNEIKLPRMLKVKQLFDTDKIEADRINEAVLAELSRPRIAARIKPGMKVAITCGSRGISNIALIIKSIAGFVKSRGAHPFIIPAMGSHGGATAEGQRALIEGYGVTEDFVGCPIVSSMETVVIGKSEEGHGVRLDRNAAEADAIIVSGRIKPHTDFRGTYESGLMKMMTIGLGKREGADMCHEKGFGHMHSMMPLFARCILKNAPIALGLGILENAYYETYKIVALEPEEFETREPLLLEEARSHLPLIQFDSADVLVVDRIGKDISGDGMDPNITGANHCTPYVSGGLKAQRTVILDLTDATHGAAFGVGIAHTTTRRLFNKIDFEATYINAITATVLDFARIPCILDTDREAVQLAVRTCNGIDKQQPRIIRIPDSVHTSEIWISEGMKQEAEKNPRLEILAPPEAWPFDKDGNLW</sequence>
<dbReference type="GO" id="GO:0050043">
    <property type="term" value="F:lactate racemase activity"/>
    <property type="evidence" value="ECO:0007669"/>
    <property type="project" value="InterPro"/>
</dbReference>
<dbReference type="RefSeq" id="WP_015710804.1">
    <property type="nucleotide sequence ID" value="NC_015577.1"/>
</dbReference>
<dbReference type="STRING" id="545695.TREAZ_1189"/>
<organism evidence="2 3">
    <name type="scientific">Leadbettera azotonutricia (strain ATCC BAA-888 / DSM 13862 / ZAS-9)</name>
    <name type="common">Treponema azotonutricium</name>
    <dbReference type="NCBI Taxonomy" id="545695"/>
    <lineage>
        <taxon>Bacteria</taxon>
        <taxon>Pseudomonadati</taxon>
        <taxon>Spirochaetota</taxon>
        <taxon>Spirochaetia</taxon>
        <taxon>Spirochaetales</taxon>
        <taxon>Breznakiellaceae</taxon>
        <taxon>Leadbettera</taxon>
    </lineage>
</organism>
<dbReference type="EMBL" id="CP001841">
    <property type="protein sequence ID" value="AEF82797.1"/>
    <property type="molecule type" value="Genomic_DNA"/>
</dbReference>
<protein>
    <submittedName>
        <fullName evidence="2">Iron-sulfur cluster-binding protein</fullName>
    </submittedName>
</protein>
<dbReference type="InParanoid" id="F5Y6T0"/>
<dbReference type="KEGG" id="taz:TREAZ_1189"/>
<dbReference type="Proteomes" id="UP000009222">
    <property type="component" value="Chromosome"/>
</dbReference>
<keyword evidence="3" id="KW-1185">Reference proteome</keyword>
<accession>F5Y6T0</accession>
<dbReference type="Pfam" id="PF09861">
    <property type="entry name" value="Lar_N"/>
    <property type="match status" value="1"/>
</dbReference>
<reference evidence="3" key="1">
    <citation type="submission" date="2009-12" db="EMBL/GenBank/DDBJ databases">
        <title>Complete sequence of Treponema azotonutricium strain ZAS-9.</title>
        <authorList>
            <person name="Tetu S.G."/>
            <person name="Matson E."/>
            <person name="Ren Q."/>
            <person name="Seshadri R."/>
            <person name="Elbourne L."/>
            <person name="Hassan K.A."/>
            <person name="Durkin A."/>
            <person name="Radune D."/>
            <person name="Mohamoud Y."/>
            <person name="Shay R."/>
            <person name="Jin S."/>
            <person name="Zhang X."/>
            <person name="Lucey K."/>
            <person name="Ballor N.R."/>
            <person name="Ottesen E."/>
            <person name="Rosenthal R."/>
            <person name="Allen A."/>
            <person name="Leadbetter J.R."/>
            <person name="Paulsen I.T."/>
        </authorList>
    </citation>
    <scope>NUCLEOTIDE SEQUENCE [LARGE SCALE GENOMIC DNA]</scope>
    <source>
        <strain evidence="3">ATCC BAA-888 / DSM 13862 / ZAS-9</strain>
    </source>
</reference>
<proteinExistence type="predicted"/>
<gene>
    <name evidence="2" type="ordered locus">TREAZ_1189</name>
</gene>
<dbReference type="AlphaFoldDB" id="F5Y6T0"/>
<evidence type="ECO:0000313" key="3">
    <source>
        <dbReference type="Proteomes" id="UP000009222"/>
    </source>
</evidence>